<dbReference type="Pfam" id="PF00293">
    <property type="entry name" value="NUDIX"/>
    <property type="match status" value="1"/>
</dbReference>
<sequence length="215" mass="24191">MNEINVERKLDDLRAMYGELPVTEETFELSPADYTEVFTATNNTGYDGNSVVFIVRDGEDLPELSENIPAHAGGDTRDRVLMVLGRGADVWALPGGGEKMQYESMQGTTLRRANEQTNIRCTIDGVEEVFHRKYYPETDAQGSVHTLDVYFRATYASGAIEVDESELVGAAWFAEPPERMTEGARQLWERFLDERDRSEELPDEAERADEDAEPA</sequence>
<reference evidence="3 4" key="1">
    <citation type="submission" date="2021-06" db="EMBL/GenBank/DDBJ databases">
        <title>New haloarchaea isolates fom saline soil.</title>
        <authorList>
            <person name="Duran-Viseras A."/>
            <person name="Sanchez-Porro C.S."/>
            <person name="Ventosa A."/>
        </authorList>
    </citation>
    <scope>NUCLEOTIDE SEQUENCE [LARGE SCALE GENOMIC DNA]</scope>
    <source>
        <strain evidence="3 4">JCM 183640</strain>
    </source>
</reference>
<evidence type="ECO:0000256" key="1">
    <source>
        <dbReference type="SAM" id="MobiDB-lite"/>
    </source>
</evidence>
<dbReference type="PROSITE" id="PS51462">
    <property type="entry name" value="NUDIX"/>
    <property type="match status" value="1"/>
</dbReference>
<dbReference type="InterPro" id="IPR015797">
    <property type="entry name" value="NUDIX_hydrolase-like_dom_sf"/>
</dbReference>
<dbReference type="InterPro" id="IPR000086">
    <property type="entry name" value="NUDIX_hydrolase_dom"/>
</dbReference>
<dbReference type="AlphaFoldDB" id="A0A8J8C3W3"/>
<dbReference type="Proteomes" id="UP000766550">
    <property type="component" value="Unassembled WGS sequence"/>
</dbReference>
<feature type="domain" description="Nudix hydrolase" evidence="2">
    <location>
        <begin position="45"/>
        <end position="198"/>
    </location>
</feature>
<gene>
    <name evidence="3" type="ORF">KTS45_04680</name>
</gene>
<comment type="caution">
    <text evidence="3">The sequence shown here is derived from an EMBL/GenBank/DDBJ whole genome shotgun (WGS) entry which is preliminary data.</text>
</comment>
<evidence type="ECO:0000313" key="3">
    <source>
        <dbReference type="EMBL" id="MBV0923489.1"/>
    </source>
</evidence>
<dbReference type="Gene3D" id="3.90.79.10">
    <property type="entry name" value="Nucleoside Triphosphate Pyrophosphohydrolase"/>
    <property type="match status" value="1"/>
</dbReference>
<organism evidence="3 4">
    <name type="scientific">Haloarcula limicola</name>
    <dbReference type="NCBI Taxonomy" id="1429915"/>
    <lineage>
        <taxon>Archaea</taxon>
        <taxon>Methanobacteriati</taxon>
        <taxon>Methanobacteriota</taxon>
        <taxon>Stenosarchaea group</taxon>
        <taxon>Halobacteria</taxon>
        <taxon>Halobacteriales</taxon>
        <taxon>Haloarculaceae</taxon>
        <taxon>Haloarcula</taxon>
    </lineage>
</organism>
<feature type="region of interest" description="Disordered" evidence="1">
    <location>
        <begin position="195"/>
        <end position="215"/>
    </location>
</feature>
<name>A0A8J8C3W3_9EURY</name>
<evidence type="ECO:0000259" key="2">
    <source>
        <dbReference type="PROSITE" id="PS51462"/>
    </source>
</evidence>
<dbReference type="SUPFAM" id="SSF55811">
    <property type="entry name" value="Nudix"/>
    <property type="match status" value="1"/>
</dbReference>
<evidence type="ECO:0000313" key="4">
    <source>
        <dbReference type="Proteomes" id="UP000766550"/>
    </source>
</evidence>
<dbReference type="EMBL" id="JAHQXF010000001">
    <property type="protein sequence ID" value="MBV0923489.1"/>
    <property type="molecule type" value="Genomic_DNA"/>
</dbReference>
<accession>A0A8J8C3W3</accession>
<proteinExistence type="predicted"/>
<protein>
    <submittedName>
        <fullName evidence="3">NUDIX domain-containing protein</fullName>
    </submittedName>
</protein>
<keyword evidence="4" id="KW-1185">Reference proteome</keyword>
<dbReference type="OrthoDB" id="313151at2157"/>
<feature type="compositionally biased region" description="Acidic residues" evidence="1">
    <location>
        <begin position="201"/>
        <end position="215"/>
    </location>
</feature>